<organism evidence="1">
    <name type="scientific">marine sediment metagenome</name>
    <dbReference type="NCBI Taxonomy" id="412755"/>
    <lineage>
        <taxon>unclassified sequences</taxon>
        <taxon>metagenomes</taxon>
        <taxon>ecological metagenomes</taxon>
    </lineage>
</organism>
<evidence type="ECO:0000313" key="1">
    <source>
        <dbReference type="EMBL" id="KKK80679.1"/>
    </source>
</evidence>
<dbReference type="Pfam" id="PF05013">
    <property type="entry name" value="FGase"/>
    <property type="match status" value="1"/>
</dbReference>
<reference evidence="1" key="1">
    <citation type="journal article" date="2015" name="Nature">
        <title>Complex archaea that bridge the gap between prokaryotes and eukaryotes.</title>
        <authorList>
            <person name="Spang A."/>
            <person name="Saw J.H."/>
            <person name="Jorgensen S.L."/>
            <person name="Zaremba-Niedzwiedzka K."/>
            <person name="Martijn J."/>
            <person name="Lind A.E."/>
            <person name="van Eijk R."/>
            <person name="Schleper C."/>
            <person name="Guy L."/>
            <person name="Ettema T.J."/>
        </authorList>
    </citation>
    <scope>NUCLEOTIDE SEQUENCE</scope>
</reference>
<sequence>MSTDDDPMSYQPFFIEGADRPARWLVTCDHAANTVPVEVGNRSLGLSDADMNRHIAYDVGAAGLARALARRLDAPAILSNFSRLVIDPNRGEDDPTLLMKLYDGTIIPANRH</sequence>
<comment type="caution">
    <text evidence="1">The sequence shown here is derived from an EMBL/GenBank/DDBJ whole genome shotgun (WGS) entry which is preliminary data.</text>
</comment>
<accession>A0A0F9AQD0</accession>
<feature type="non-terminal residue" evidence="1">
    <location>
        <position position="112"/>
    </location>
</feature>
<protein>
    <recommendedName>
        <fullName evidence="2">N-formylglutamate amidohydrolase</fullName>
    </recommendedName>
</protein>
<dbReference type="EMBL" id="LAZR01053468">
    <property type="protein sequence ID" value="KKK80679.1"/>
    <property type="molecule type" value="Genomic_DNA"/>
</dbReference>
<proteinExistence type="predicted"/>
<dbReference type="InterPro" id="IPR007709">
    <property type="entry name" value="N-FG_amidohydro"/>
</dbReference>
<dbReference type="SUPFAM" id="SSF53187">
    <property type="entry name" value="Zn-dependent exopeptidases"/>
    <property type="match status" value="1"/>
</dbReference>
<dbReference type="AlphaFoldDB" id="A0A0F9AQD0"/>
<evidence type="ECO:0008006" key="2">
    <source>
        <dbReference type="Google" id="ProtNLM"/>
    </source>
</evidence>
<gene>
    <name evidence="1" type="ORF">LCGC14_2821090</name>
</gene>
<name>A0A0F9AQD0_9ZZZZ</name>
<dbReference type="Gene3D" id="3.40.630.40">
    <property type="entry name" value="Zn-dependent exopeptidases"/>
    <property type="match status" value="1"/>
</dbReference>